<dbReference type="Pfam" id="PF04965">
    <property type="entry name" value="GPW_gp25"/>
    <property type="match status" value="1"/>
</dbReference>
<dbReference type="EMBL" id="VTDN01000010">
    <property type="protein sequence ID" value="MEB5477591.1"/>
    <property type="molecule type" value="Genomic_DNA"/>
</dbReference>
<feature type="domain" description="IraD/Gp25-like" evidence="1">
    <location>
        <begin position="14"/>
        <end position="98"/>
    </location>
</feature>
<name>A0ABU6DVU5_9GAMM</name>
<accession>A0ABU6DVU5</accession>
<evidence type="ECO:0000313" key="3">
    <source>
        <dbReference type="Proteomes" id="UP001339883"/>
    </source>
</evidence>
<proteinExistence type="predicted"/>
<dbReference type="InterPro" id="IPR007048">
    <property type="entry name" value="IraD/Gp25-like"/>
</dbReference>
<dbReference type="Gene3D" id="3.10.450.40">
    <property type="match status" value="1"/>
</dbReference>
<protein>
    <submittedName>
        <fullName evidence="2">GPW/gp25 family protein</fullName>
    </submittedName>
</protein>
<evidence type="ECO:0000259" key="1">
    <source>
        <dbReference type="Pfam" id="PF04965"/>
    </source>
</evidence>
<sequence>MLSRTTGKSLTSEIESIRQSITDILTTPIGTRIMRREYGSKVPDLIDQPMNDVLILQLYSAIYTPILKWETRISIEKINISQITQGQIIMDLDAVYMLTNQHINLNIPLQMGAA</sequence>
<dbReference type="Proteomes" id="UP001339883">
    <property type="component" value="Unassembled WGS sequence"/>
</dbReference>
<dbReference type="SUPFAM" id="SSF160719">
    <property type="entry name" value="gpW/gp25-like"/>
    <property type="match status" value="1"/>
</dbReference>
<gene>
    <name evidence="2" type="ORF">I2F25_11135</name>
</gene>
<dbReference type="RefSeq" id="WP_325776007.1">
    <property type="nucleotide sequence ID" value="NZ_VTDN01000010.1"/>
</dbReference>
<organism evidence="2 3">
    <name type="scientific">Acinetobacter pollinis</name>
    <dbReference type="NCBI Taxonomy" id="2605270"/>
    <lineage>
        <taxon>Bacteria</taxon>
        <taxon>Pseudomonadati</taxon>
        <taxon>Pseudomonadota</taxon>
        <taxon>Gammaproteobacteria</taxon>
        <taxon>Moraxellales</taxon>
        <taxon>Moraxellaceae</taxon>
        <taxon>Acinetobacter</taxon>
    </lineage>
</organism>
<comment type="caution">
    <text evidence="2">The sequence shown here is derived from an EMBL/GenBank/DDBJ whole genome shotgun (WGS) entry which is preliminary data.</text>
</comment>
<keyword evidence="3" id="KW-1185">Reference proteome</keyword>
<reference evidence="2 3" key="1">
    <citation type="submission" date="2019-08" db="EMBL/GenBank/DDBJ databases">
        <title>Five species of Acinetobacter isolated from floral nectar and animal pollinators.</title>
        <authorList>
            <person name="Hendry T.A."/>
        </authorList>
    </citation>
    <scope>NUCLEOTIDE SEQUENCE [LARGE SCALE GENOMIC DNA]</scope>
    <source>
        <strain evidence="2 3">MD18.27</strain>
    </source>
</reference>
<evidence type="ECO:0000313" key="2">
    <source>
        <dbReference type="EMBL" id="MEB5477591.1"/>
    </source>
</evidence>